<protein>
    <submittedName>
        <fullName evidence="4">Transcription factor bHLH149-like isoform X1</fullName>
    </submittedName>
</protein>
<evidence type="ECO:0000256" key="1">
    <source>
        <dbReference type="ARBA" id="ARBA00005510"/>
    </source>
</evidence>
<accession>A0A513X4V2</accession>
<dbReference type="EMBL" id="MK307548">
    <property type="protein sequence ID" value="QDH08938.1"/>
    <property type="molecule type" value="mRNA"/>
</dbReference>
<sequence length="165" mass="18394">MSKWRSAEQQRTYGRRLLEALRSARSSLTGPWGIKKAADYALALSARGQSRWSRAILFGRSRRGKVMLKHKAGGKIRRLRRFHPPGKLAAAQMNGSKVRDRLRLLSRLVPGCRKLPVARVLAETADYMAALQIQVNTMRAFVDALSAAAVAARRTDGELDVEALR</sequence>
<proteinExistence type="evidence at transcript level"/>
<dbReference type="PANTHER" id="PTHR33124">
    <property type="entry name" value="TRANSCRIPTION FACTOR IBH1-LIKE 1"/>
    <property type="match status" value="1"/>
</dbReference>
<dbReference type="PANTHER" id="PTHR33124:SF51">
    <property type="entry name" value="BHLH DOMAIN-CONTAINING PROTEIN"/>
    <property type="match status" value="1"/>
</dbReference>
<keyword evidence="2" id="KW-0805">Transcription regulation</keyword>
<name>A0A513X4V2_9ASPA</name>
<dbReference type="AlphaFoldDB" id="A0A513X4V2"/>
<dbReference type="InterPro" id="IPR044660">
    <property type="entry name" value="IBH1-like"/>
</dbReference>
<organism evidence="4">
    <name type="scientific">Cymbidium sinense</name>
    <dbReference type="NCBI Taxonomy" id="112615"/>
    <lineage>
        <taxon>Eukaryota</taxon>
        <taxon>Viridiplantae</taxon>
        <taxon>Streptophyta</taxon>
        <taxon>Embryophyta</taxon>
        <taxon>Tracheophyta</taxon>
        <taxon>Spermatophyta</taxon>
        <taxon>Magnoliopsida</taxon>
        <taxon>Liliopsida</taxon>
        <taxon>Asparagales</taxon>
        <taxon>Orchidaceae</taxon>
        <taxon>Epidendroideae</taxon>
        <taxon>Cymbidieae</taxon>
        <taxon>Cymbidiinae</taxon>
        <taxon>Cymbidium</taxon>
    </lineage>
</organism>
<evidence type="ECO:0000313" key="4">
    <source>
        <dbReference type="EMBL" id="QDH08938.1"/>
    </source>
</evidence>
<reference evidence="4" key="1">
    <citation type="journal article" date="2015" name="PLoS ONE">
        <title>Transcriptome Characterization of Cymbidium sinense 'Dharma' Using 454 Pyrosequencing and Its Application in the Identification of Genes Associated with Leaf Color Variation.</title>
        <authorList>
            <person name="Zhu G."/>
            <person name="Yang F."/>
            <person name="Shi S."/>
            <person name="Li D."/>
            <person name="Wang Z."/>
            <person name="Liu H."/>
            <person name="Huang D."/>
            <person name="Wang C."/>
        </authorList>
    </citation>
    <scope>NUCLEOTIDE SEQUENCE</scope>
</reference>
<evidence type="ECO:0000256" key="2">
    <source>
        <dbReference type="ARBA" id="ARBA00023015"/>
    </source>
</evidence>
<keyword evidence="3" id="KW-0804">Transcription</keyword>
<dbReference type="InterPro" id="IPR036638">
    <property type="entry name" value="HLH_DNA-bd_sf"/>
</dbReference>
<evidence type="ECO:0000256" key="3">
    <source>
        <dbReference type="ARBA" id="ARBA00023163"/>
    </source>
</evidence>
<dbReference type="GO" id="GO:0046983">
    <property type="term" value="F:protein dimerization activity"/>
    <property type="evidence" value="ECO:0007669"/>
    <property type="project" value="InterPro"/>
</dbReference>
<comment type="similarity">
    <text evidence="1">Belongs to the bHLH protein family.</text>
</comment>
<dbReference type="SUPFAM" id="SSF47459">
    <property type="entry name" value="HLH, helix-loop-helix DNA-binding domain"/>
    <property type="match status" value="1"/>
</dbReference>
<dbReference type="GO" id="GO:0006355">
    <property type="term" value="P:regulation of DNA-templated transcription"/>
    <property type="evidence" value="ECO:0007669"/>
    <property type="project" value="InterPro"/>
</dbReference>